<dbReference type="Pfam" id="PF17768">
    <property type="entry name" value="RecJ_OB"/>
    <property type="match status" value="1"/>
</dbReference>
<evidence type="ECO:0000256" key="3">
    <source>
        <dbReference type="ARBA" id="ARBA00022722"/>
    </source>
</evidence>
<dbReference type="RefSeq" id="WP_138788987.1">
    <property type="nucleotide sequence ID" value="NZ_JBHTGQ010000002.1"/>
</dbReference>
<dbReference type="InterPro" id="IPR001667">
    <property type="entry name" value="DDH_dom"/>
</dbReference>
<feature type="domain" description="Single-stranded-DNA-specific exonuclease RecJ C-terminal" evidence="8">
    <location>
        <begin position="573"/>
        <end position="812"/>
    </location>
</feature>
<dbReference type="InterPro" id="IPR004610">
    <property type="entry name" value="RecJ"/>
</dbReference>
<dbReference type="SUPFAM" id="SSF64182">
    <property type="entry name" value="DHH phosphoesterases"/>
    <property type="match status" value="1"/>
</dbReference>
<dbReference type="GO" id="GO:0004527">
    <property type="term" value="F:exonuclease activity"/>
    <property type="evidence" value="ECO:0007669"/>
    <property type="project" value="UniProtKB-KW"/>
</dbReference>
<dbReference type="NCBIfam" id="TIGR00644">
    <property type="entry name" value="recJ"/>
    <property type="match status" value="1"/>
</dbReference>
<evidence type="ECO:0000313" key="10">
    <source>
        <dbReference type="EMBL" id="MFC7748443.1"/>
    </source>
</evidence>
<protein>
    <recommendedName>
        <fullName evidence="2">Single-stranded-DNA-specific exonuclease RecJ</fullName>
    </recommendedName>
</protein>
<accession>A0ABW2UZL5</accession>
<name>A0ABW2UZL5_9BACL</name>
<dbReference type="InterPro" id="IPR038763">
    <property type="entry name" value="DHH_sf"/>
</dbReference>
<feature type="domain" description="DDH" evidence="6">
    <location>
        <begin position="85"/>
        <end position="229"/>
    </location>
</feature>
<evidence type="ECO:0000313" key="11">
    <source>
        <dbReference type="Proteomes" id="UP001596528"/>
    </source>
</evidence>
<dbReference type="InterPro" id="IPR018779">
    <property type="entry name" value="RecJ_C"/>
</dbReference>
<feature type="domain" description="DHHA1" evidence="7">
    <location>
        <begin position="349"/>
        <end position="443"/>
    </location>
</feature>
<evidence type="ECO:0000259" key="7">
    <source>
        <dbReference type="Pfam" id="PF02272"/>
    </source>
</evidence>
<evidence type="ECO:0000259" key="9">
    <source>
        <dbReference type="Pfam" id="PF17768"/>
    </source>
</evidence>
<dbReference type="InterPro" id="IPR051673">
    <property type="entry name" value="SSDNA_exonuclease_RecJ"/>
</dbReference>
<gene>
    <name evidence="10" type="primary">recJ</name>
    <name evidence="10" type="ORF">ACFQWB_00595</name>
</gene>
<dbReference type="PANTHER" id="PTHR30255:SF2">
    <property type="entry name" value="SINGLE-STRANDED-DNA-SPECIFIC EXONUCLEASE RECJ"/>
    <property type="match status" value="1"/>
</dbReference>
<dbReference type="InterPro" id="IPR003156">
    <property type="entry name" value="DHHA1_dom"/>
</dbReference>
<comment type="caution">
    <text evidence="10">The sequence shown here is derived from an EMBL/GenBank/DDBJ whole genome shotgun (WGS) entry which is preliminary data.</text>
</comment>
<evidence type="ECO:0000256" key="4">
    <source>
        <dbReference type="ARBA" id="ARBA00022801"/>
    </source>
</evidence>
<keyword evidence="4" id="KW-0378">Hydrolase</keyword>
<comment type="similarity">
    <text evidence="1">Belongs to the RecJ family.</text>
</comment>
<dbReference type="Pfam" id="PF02272">
    <property type="entry name" value="DHHA1"/>
    <property type="match status" value="1"/>
</dbReference>
<keyword evidence="11" id="KW-1185">Reference proteome</keyword>
<proteinExistence type="inferred from homology"/>
<dbReference type="PANTHER" id="PTHR30255">
    <property type="entry name" value="SINGLE-STRANDED-DNA-SPECIFIC EXONUCLEASE RECJ"/>
    <property type="match status" value="1"/>
</dbReference>
<evidence type="ECO:0000256" key="5">
    <source>
        <dbReference type="ARBA" id="ARBA00022839"/>
    </source>
</evidence>
<feature type="domain" description="RecJ OB" evidence="9">
    <location>
        <begin position="459"/>
        <end position="566"/>
    </location>
</feature>
<reference evidence="11" key="1">
    <citation type="journal article" date="2019" name="Int. J. Syst. Evol. Microbiol.">
        <title>The Global Catalogue of Microorganisms (GCM) 10K type strain sequencing project: providing services to taxonomists for standard genome sequencing and annotation.</title>
        <authorList>
            <consortium name="The Broad Institute Genomics Platform"/>
            <consortium name="The Broad Institute Genome Sequencing Center for Infectious Disease"/>
            <person name="Wu L."/>
            <person name="Ma J."/>
        </authorList>
    </citation>
    <scope>NUCLEOTIDE SEQUENCE [LARGE SCALE GENOMIC DNA]</scope>
    <source>
        <strain evidence="11">JCM 18657</strain>
    </source>
</reference>
<dbReference type="Proteomes" id="UP001596528">
    <property type="component" value="Unassembled WGS sequence"/>
</dbReference>
<keyword evidence="5 10" id="KW-0269">Exonuclease</keyword>
<evidence type="ECO:0000259" key="6">
    <source>
        <dbReference type="Pfam" id="PF01368"/>
    </source>
</evidence>
<dbReference type="Gene3D" id="3.10.310.30">
    <property type="match status" value="1"/>
</dbReference>
<organism evidence="10 11">
    <name type="scientific">Paenibacillus thermoaerophilus</name>
    <dbReference type="NCBI Taxonomy" id="1215385"/>
    <lineage>
        <taxon>Bacteria</taxon>
        <taxon>Bacillati</taxon>
        <taxon>Bacillota</taxon>
        <taxon>Bacilli</taxon>
        <taxon>Bacillales</taxon>
        <taxon>Paenibacillaceae</taxon>
        <taxon>Paenibacillus</taxon>
    </lineage>
</organism>
<evidence type="ECO:0000259" key="8">
    <source>
        <dbReference type="Pfam" id="PF10141"/>
    </source>
</evidence>
<dbReference type="Gene3D" id="3.90.1640.30">
    <property type="match status" value="1"/>
</dbReference>
<dbReference type="EMBL" id="JBHTGQ010000002">
    <property type="protein sequence ID" value="MFC7748443.1"/>
    <property type="molecule type" value="Genomic_DNA"/>
</dbReference>
<evidence type="ECO:0000256" key="1">
    <source>
        <dbReference type="ARBA" id="ARBA00005915"/>
    </source>
</evidence>
<dbReference type="Pfam" id="PF10141">
    <property type="entry name" value="ssDNA-exonuc_C"/>
    <property type="match status" value="1"/>
</dbReference>
<dbReference type="Pfam" id="PF01368">
    <property type="entry name" value="DHH"/>
    <property type="match status" value="1"/>
</dbReference>
<dbReference type="InterPro" id="IPR041122">
    <property type="entry name" value="RecJ_OB"/>
</dbReference>
<evidence type="ECO:0000256" key="2">
    <source>
        <dbReference type="ARBA" id="ARBA00019841"/>
    </source>
</evidence>
<sequence>MLRSKARWSLSEASEERAAQAAKLAEELKLHPVVADVLVSRGYADPESAGRFLRADLADVHDPYLLDGMKEAVGRIRLALERGERIRIYGDYDADGVSSTSLMVRLMRRLGADFDYYIPHRVREGYGLNHAAVEETAAGGFGLIVTVDTGISAVEQVERARELGVDVVVTDHHEPPEVLPQAAAIVNPKKTGCPYPYKSLAGVGVAFKLAHALLGRLPEEWLDLVALGTIADLMPLDGENRIFVKHGLERISGTEQPGLRALLGVAGVSEGQPVTAGQVGFALGPRLNAGGRLEHAGDAVELLTTEDRETALRLADRLDALNRERQQIVEETTEEALAMWEEEAALGRRVAVLAREGWNVGVIGIVASKVLERAYRPTLILGIDPGTGTAKGSARSIPGFDIHKALTECADLLEHYGGHTAAAGLTIRTDRIPELRDRLDALARAWLREEDYTPLLKADGVRRLEDATLESIGQLERLAPFGMGNPSPRFVIKGVRIDGRRTMGKDNRHMKLTLLGEDGGCRVEAVGFQMAGLLPQLSQTAELDVLAEWSINEWNGKRSPQLVLQDLRVPHVQVFDWRGQRLEAKLGEWRDASRSQAILFASAHSVGPEALELLESAGASAWLARSRGSLPQEEALPEIAAAAELSAEADADGWLPLTRAAAARGGWTDCADIWWADMPESVDDLRASLGQWKSPERLYVSFIEPQSYGTFRIPDRETFKRLYAALLPAPEWNPDNPNHWEALARRVAVSVPALRFMVDVFLELGLLERRGGTIAAVRTADRRDFSESGLYRRQSHRDELDEVLVMSTGTELAGRLSGWISAGK</sequence>
<keyword evidence="3" id="KW-0540">Nuclease</keyword>